<feature type="compositionally biased region" description="Basic and acidic residues" evidence="1">
    <location>
        <begin position="1"/>
        <end position="10"/>
    </location>
</feature>
<evidence type="ECO:0000256" key="1">
    <source>
        <dbReference type="SAM" id="MobiDB-lite"/>
    </source>
</evidence>
<feature type="region of interest" description="Disordered" evidence="1">
    <location>
        <begin position="1"/>
        <end position="42"/>
    </location>
</feature>
<sequence>MDQEKEENKNHLSYTRHHLLHPHKGPVPSQRDPWELEKKEDTRNRGEIRINTRNDCTLVCCHTVVTVLILETFPYKKHGDGSWEMIPRARTAETPASTALRENTIRERLPCGEHLALESTLETCGTTEMVRAQAEELRSAVHALSKQPQGQEKLNERVQQLLNKAPEVSDTCKIR</sequence>
<evidence type="ECO:0000313" key="3">
    <source>
        <dbReference type="Proteomes" id="UP001178461"/>
    </source>
</evidence>
<organism evidence="2 3">
    <name type="scientific">Podarcis lilfordi</name>
    <name type="common">Lilford's wall lizard</name>
    <dbReference type="NCBI Taxonomy" id="74358"/>
    <lineage>
        <taxon>Eukaryota</taxon>
        <taxon>Metazoa</taxon>
        <taxon>Chordata</taxon>
        <taxon>Craniata</taxon>
        <taxon>Vertebrata</taxon>
        <taxon>Euteleostomi</taxon>
        <taxon>Lepidosauria</taxon>
        <taxon>Squamata</taxon>
        <taxon>Bifurcata</taxon>
        <taxon>Unidentata</taxon>
        <taxon>Episquamata</taxon>
        <taxon>Laterata</taxon>
        <taxon>Lacertibaenia</taxon>
        <taxon>Lacertidae</taxon>
        <taxon>Podarcis</taxon>
    </lineage>
</organism>
<evidence type="ECO:0000313" key="2">
    <source>
        <dbReference type="EMBL" id="CAI5767537.1"/>
    </source>
</evidence>
<dbReference type="EMBL" id="OX395127">
    <property type="protein sequence ID" value="CAI5767537.1"/>
    <property type="molecule type" value="Genomic_DNA"/>
</dbReference>
<keyword evidence="3" id="KW-1185">Reference proteome</keyword>
<feature type="compositionally biased region" description="Basic and acidic residues" evidence="1">
    <location>
        <begin position="32"/>
        <end position="42"/>
    </location>
</feature>
<dbReference type="Proteomes" id="UP001178461">
    <property type="component" value="Chromosome 2"/>
</dbReference>
<feature type="compositionally biased region" description="Basic residues" evidence="1">
    <location>
        <begin position="14"/>
        <end position="24"/>
    </location>
</feature>
<accession>A0AA35JWQ5</accession>
<reference evidence="2" key="1">
    <citation type="submission" date="2022-12" db="EMBL/GenBank/DDBJ databases">
        <authorList>
            <person name="Alioto T."/>
            <person name="Alioto T."/>
            <person name="Gomez Garrido J."/>
        </authorList>
    </citation>
    <scope>NUCLEOTIDE SEQUENCE</scope>
</reference>
<gene>
    <name evidence="2" type="ORF">PODLI_1B021433</name>
</gene>
<dbReference type="AlphaFoldDB" id="A0AA35JWQ5"/>
<protein>
    <submittedName>
        <fullName evidence="2">Uncharacterized protein</fullName>
    </submittedName>
</protein>
<proteinExistence type="predicted"/>
<name>A0AA35JWQ5_9SAUR</name>